<proteinExistence type="predicted"/>
<evidence type="ECO:0000313" key="2">
    <source>
        <dbReference type="Proteomes" id="UP000789525"/>
    </source>
</evidence>
<dbReference type="EMBL" id="CAJVPT010012000">
    <property type="protein sequence ID" value="CAG8583894.1"/>
    <property type="molecule type" value="Genomic_DNA"/>
</dbReference>
<evidence type="ECO:0000313" key="1">
    <source>
        <dbReference type="EMBL" id="CAG8583894.1"/>
    </source>
</evidence>
<dbReference type="Proteomes" id="UP000789525">
    <property type="component" value="Unassembled WGS sequence"/>
</dbReference>
<keyword evidence="2" id="KW-1185">Reference proteome</keyword>
<reference evidence="1" key="1">
    <citation type="submission" date="2021-06" db="EMBL/GenBank/DDBJ databases">
        <authorList>
            <person name="Kallberg Y."/>
            <person name="Tangrot J."/>
            <person name="Rosling A."/>
        </authorList>
    </citation>
    <scope>NUCLEOTIDE SEQUENCE</scope>
    <source>
        <strain evidence="1">CL356</strain>
    </source>
</reference>
<protein>
    <submittedName>
        <fullName evidence="1">13243_t:CDS:1</fullName>
    </submittedName>
</protein>
<sequence length="418" mass="45226">EIEIQENKRQFHESSENSSATVKERREFVSVGSGLPSKIILLVENEATETGKTGKGEERQGGGDSGVTNKNTKGEAKGHKAGDVPFSSGPQPRTQNCSAILFQPGQQPLPGSSAQQPLGAQMEQPQLTQLLGQLQSVPPAGTIQNLTSEQNMVATVQQQFPEIVHESTGQNQQFGGVQDPSQLTSEVQASQVVQTQGQLTPAVGQQQPYVPQVGMQPNISLISSVAIPVTGVVPISNVPANEISSETSSKYFNTRSQAAKVRTSRLNEEVTPHSPTENEEGASVTIQTSTETVTKNLSSKKIIRTNASVIHKPPSSWEDVYQSIREYRKTLIAPVDVMGCERLAEEPSEQITPQTSRFQSLIALMLSSQTKDQVTAAAIHDLRQKLPGGLTLKSVLQVDEDFLDQCISKVGFHRKKAK</sequence>
<comment type="caution">
    <text evidence="1">The sequence shown here is derived from an EMBL/GenBank/DDBJ whole genome shotgun (WGS) entry which is preliminary data.</text>
</comment>
<feature type="non-terminal residue" evidence="1">
    <location>
        <position position="1"/>
    </location>
</feature>
<organism evidence="1 2">
    <name type="scientific">Acaulospora colombiana</name>
    <dbReference type="NCBI Taxonomy" id="27376"/>
    <lineage>
        <taxon>Eukaryota</taxon>
        <taxon>Fungi</taxon>
        <taxon>Fungi incertae sedis</taxon>
        <taxon>Mucoromycota</taxon>
        <taxon>Glomeromycotina</taxon>
        <taxon>Glomeromycetes</taxon>
        <taxon>Diversisporales</taxon>
        <taxon>Acaulosporaceae</taxon>
        <taxon>Acaulospora</taxon>
    </lineage>
</organism>
<name>A0ACA9MCI9_9GLOM</name>
<gene>
    <name evidence="1" type="ORF">ACOLOM_LOCUS6069</name>
</gene>
<accession>A0ACA9MCI9</accession>